<sequence length="95" mass="10552">MSDNKNSGGGLEAEPFAHITFRLEREHGTQTLHEADCPLSVAIGGLKSDLTTLFGSPAQNQRWYYNTTLMGDDRTLLSFGIDGRSRRNQQIIVKV</sequence>
<gene>
    <name evidence="1" type="primary">ORF144788</name>
    <name evidence="2" type="synonym">ORF144789</name>
</gene>
<evidence type="ECO:0008006" key="3">
    <source>
        <dbReference type="Google" id="ProtNLM"/>
    </source>
</evidence>
<dbReference type="EMBL" id="HACG01037971">
    <property type="protein sequence ID" value="CEK84836.1"/>
    <property type="molecule type" value="Transcribed_RNA"/>
</dbReference>
<evidence type="ECO:0000313" key="2">
    <source>
        <dbReference type="EMBL" id="CEK84837.1"/>
    </source>
</evidence>
<dbReference type="SUPFAM" id="SSF54236">
    <property type="entry name" value="Ubiquitin-like"/>
    <property type="match status" value="1"/>
</dbReference>
<organism evidence="1">
    <name type="scientific">Arion vulgaris</name>
    <dbReference type="NCBI Taxonomy" id="1028688"/>
    <lineage>
        <taxon>Eukaryota</taxon>
        <taxon>Metazoa</taxon>
        <taxon>Spiralia</taxon>
        <taxon>Lophotrochozoa</taxon>
        <taxon>Mollusca</taxon>
        <taxon>Gastropoda</taxon>
        <taxon>Heterobranchia</taxon>
        <taxon>Euthyneura</taxon>
        <taxon>Panpulmonata</taxon>
        <taxon>Eupulmonata</taxon>
        <taxon>Stylommatophora</taxon>
        <taxon>Helicina</taxon>
        <taxon>Arionoidea</taxon>
        <taxon>Arionidae</taxon>
        <taxon>Arion</taxon>
    </lineage>
</organism>
<evidence type="ECO:0000313" key="1">
    <source>
        <dbReference type="EMBL" id="CEK84836.1"/>
    </source>
</evidence>
<dbReference type="InterPro" id="IPR029071">
    <property type="entry name" value="Ubiquitin-like_domsf"/>
</dbReference>
<accession>A0A0B7AXP6</accession>
<dbReference type="CDD" id="cd17039">
    <property type="entry name" value="Ubl_ubiquitin_like"/>
    <property type="match status" value="1"/>
</dbReference>
<dbReference type="Gene3D" id="3.10.20.90">
    <property type="entry name" value="Phosphatidylinositol 3-kinase Catalytic Subunit, Chain A, domain 1"/>
    <property type="match status" value="1"/>
</dbReference>
<name>A0A0B7AXP6_9EUPU</name>
<protein>
    <recommendedName>
        <fullName evidence="3">Ubiquitin-like domain-containing protein</fullName>
    </recommendedName>
</protein>
<dbReference type="AlphaFoldDB" id="A0A0B7AXP6"/>
<dbReference type="EMBL" id="HACG01037972">
    <property type="protein sequence ID" value="CEK84837.1"/>
    <property type="molecule type" value="Transcribed_RNA"/>
</dbReference>
<proteinExistence type="predicted"/>
<reference evidence="1" key="1">
    <citation type="submission" date="2014-12" db="EMBL/GenBank/DDBJ databases">
        <title>Insight into the proteome of Arion vulgaris.</title>
        <authorList>
            <person name="Aradska J."/>
            <person name="Bulat T."/>
            <person name="Smidak R."/>
            <person name="Sarate P."/>
            <person name="Gangsoo J."/>
            <person name="Sialana F."/>
            <person name="Bilban M."/>
            <person name="Lubec G."/>
        </authorList>
    </citation>
    <scope>NUCLEOTIDE SEQUENCE</scope>
    <source>
        <tissue evidence="1">Skin</tissue>
    </source>
</reference>